<dbReference type="Pfam" id="PF00356">
    <property type="entry name" value="LacI"/>
    <property type="match status" value="1"/>
</dbReference>
<keyword evidence="1" id="KW-0678">Repressor</keyword>
<dbReference type="InterPro" id="IPR046335">
    <property type="entry name" value="LacI/GalR-like_sensor"/>
</dbReference>
<accession>A0AAE3VHZ1</accession>
<dbReference type="Gene3D" id="3.40.50.2300">
    <property type="match status" value="2"/>
</dbReference>
<evidence type="ECO:0000313" key="6">
    <source>
        <dbReference type="EMBL" id="MDQ0290853.1"/>
    </source>
</evidence>
<dbReference type="InterPro" id="IPR028082">
    <property type="entry name" value="Peripla_BP_I"/>
</dbReference>
<evidence type="ECO:0000256" key="3">
    <source>
        <dbReference type="ARBA" id="ARBA00023125"/>
    </source>
</evidence>
<dbReference type="PANTHER" id="PTHR30146">
    <property type="entry name" value="LACI-RELATED TRANSCRIPTIONAL REPRESSOR"/>
    <property type="match status" value="1"/>
</dbReference>
<proteinExistence type="predicted"/>
<dbReference type="Proteomes" id="UP001238163">
    <property type="component" value="Unassembled WGS sequence"/>
</dbReference>
<evidence type="ECO:0000256" key="1">
    <source>
        <dbReference type="ARBA" id="ARBA00022491"/>
    </source>
</evidence>
<dbReference type="Gene3D" id="1.10.260.40">
    <property type="entry name" value="lambda repressor-like DNA-binding domains"/>
    <property type="match status" value="1"/>
</dbReference>
<evidence type="ECO:0000313" key="7">
    <source>
        <dbReference type="Proteomes" id="UP001238163"/>
    </source>
</evidence>
<organism evidence="6 7">
    <name type="scientific">Oligosphaera ethanolica</name>
    <dbReference type="NCBI Taxonomy" id="760260"/>
    <lineage>
        <taxon>Bacteria</taxon>
        <taxon>Pseudomonadati</taxon>
        <taxon>Lentisphaerota</taxon>
        <taxon>Oligosphaeria</taxon>
        <taxon>Oligosphaerales</taxon>
        <taxon>Oligosphaeraceae</taxon>
        <taxon>Oligosphaera</taxon>
    </lineage>
</organism>
<dbReference type="PROSITE" id="PS50932">
    <property type="entry name" value="HTH_LACI_2"/>
    <property type="match status" value="1"/>
</dbReference>
<gene>
    <name evidence="6" type="ORF">J3R75_002960</name>
</gene>
<dbReference type="EMBL" id="JAUSVL010000001">
    <property type="protein sequence ID" value="MDQ0290853.1"/>
    <property type="molecule type" value="Genomic_DNA"/>
</dbReference>
<dbReference type="SMART" id="SM00354">
    <property type="entry name" value="HTH_LACI"/>
    <property type="match status" value="1"/>
</dbReference>
<dbReference type="GO" id="GO:0000976">
    <property type="term" value="F:transcription cis-regulatory region binding"/>
    <property type="evidence" value="ECO:0007669"/>
    <property type="project" value="TreeGrafter"/>
</dbReference>
<evidence type="ECO:0000259" key="5">
    <source>
        <dbReference type="PROSITE" id="PS50932"/>
    </source>
</evidence>
<protein>
    <submittedName>
        <fullName evidence="6">LacI family transcriptional regulator</fullName>
    </submittedName>
</protein>
<dbReference type="RefSeq" id="WP_307262819.1">
    <property type="nucleotide sequence ID" value="NZ_JAUSVL010000001.1"/>
</dbReference>
<sequence length="318" mass="35137">MRIQDIAALAGVSTATVSRVFSNHPNIRRDVRDHVLAVAKEHGYHPRLSVRRRNVVVITPSRVLVPAENYSGMVLTELARELAERDFRIEILPADNIDRLDSIQFCGVVTVGIDETFAKGWDNRFAAPLVVVDRAVPSFRNVYAVHSDEGQGMALALAHLLATGHRRIGCLIYHWPGHSNSLLRQEAIKATLQEHGLPCEDALIRLVGPNDYIEEVGKLLRAGVDALFCPGGNGGIVTAYALSLYGKSIGTDVSLLSSERMMVSRYCVPAQTTITQDYPALAAAVVDVIHTRMEGRPSPQNILFPYKLIERDSVRRRE</sequence>
<keyword evidence="3" id="KW-0238">DNA-binding</keyword>
<name>A0AAE3VHZ1_9BACT</name>
<dbReference type="PANTHER" id="PTHR30146:SF148">
    <property type="entry name" value="HTH-TYPE TRANSCRIPTIONAL REPRESSOR PURR-RELATED"/>
    <property type="match status" value="1"/>
</dbReference>
<keyword evidence="7" id="KW-1185">Reference proteome</keyword>
<dbReference type="Pfam" id="PF13377">
    <property type="entry name" value="Peripla_BP_3"/>
    <property type="match status" value="1"/>
</dbReference>
<dbReference type="CDD" id="cd01392">
    <property type="entry name" value="HTH_LacI"/>
    <property type="match status" value="1"/>
</dbReference>
<dbReference type="InterPro" id="IPR010982">
    <property type="entry name" value="Lambda_DNA-bd_dom_sf"/>
</dbReference>
<evidence type="ECO:0000256" key="4">
    <source>
        <dbReference type="ARBA" id="ARBA00023163"/>
    </source>
</evidence>
<dbReference type="GO" id="GO:0003700">
    <property type="term" value="F:DNA-binding transcription factor activity"/>
    <property type="evidence" value="ECO:0007669"/>
    <property type="project" value="TreeGrafter"/>
</dbReference>
<keyword evidence="2" id="KW-0805">Transcription regulation</keyword>
<comment type="caution">
    <text evidence="6">The sequence shown here is derived from an EMBL/GenBank/DDBJ whole genome shotgun (WGS) entry which is preliminary data.</text>
</comment>
<dbReference type="InterPro" id="IPR000843">
    <property type="entry name" value="HTH_LacI"/>
</dbReference>
<reference evidence="6" key="1">
    <citation type="submission" date="2023-07" db="EMBL/GenBank/DDBJ databases">
        <title>Genomic Encyclopedia of Type Strains, Phase IV (KMG-IV): sequencing the most valuable type-strain genomes for metagenomic binning, comparative biology and taxonomic classification.</title>
        <authorList>
            <person name="Goeker M."/>
        </authorList>
    </citation>
    <scope>NUCLEOTIDE SEQUENCE</scope>
    <source>
        <strain evidence="6">DSM 24202</strain>
    </source>
</reference>
<dbReference type="SUPFAM" id="SSF47413">
    <property type="entry name" value="lambda repressor-like DNA-binding domains"/>
    <property type="match status" value="1"/>
</dbReference>
<dbReference type="AlphaFoldDB" id="A0AAE3VHZ1"/>
<dbReference type="SUPFAM" id="SSF53822">
    <property type="entry name" value="Periplasmic binding protein-like I"/>
    <property type="match status" value="1"/>
</dbReference>
<evidence type="ECO:0000256" key="2">
    <source>
        <dbReference type="ARBA" id="ARBA00023015"/>
    </source>
</evidence>
<keyword evidence="4" id="KW-0804">Transcription</keyword>
<feature type="domain" description="HTH lacI-type" evidence="5">
    <location>
        <begin position="1"/>
        <end position="55"/>
    </location>
</feature>